<feature type="transmembrane region" description="Helical" evidence="6">
    <location>
        <begin position="229"/>
        <end position="251"/>
    </location>
</feature>
<evidence type="ECO:0000256" key="1">
    <source>
        <dbReference type="ARBA" id="ARBA00004651"/>
    </source>
</evidence>
<feature type="transmembrane region" description="Helical" evidence="6">
    <location>
        <begin position="75"/>
        <end position="98"/>
    </location>
</feature>
<accession>A0A6J4LMX4</accession>
<dbReference type="InterPro" id="IPR018076">
    <property type="entry name" value="T2SS_GspF_dom"/>
</dbReference>
<dbReference type="GO" id="GO:0005886">
    <property type="term" value="C:plasma membrane"/>
    <property type="evidence" value="ECO:0007669"/>
    <property type="project" value="UniProtKB-SubCell"/>
</dbReference>
<name>A0A6J4LMX4_9ACTN</name>
<evidence type="ECO:0000259" key="7">
    <source>
        <dbReference type="Pfam" id="PF00482"/>
    </source>
</evidence>
<evidence type="ECO:0000256" key="5">
    <source>
        <dbReference type="ARBA" id="ARBA00023136"/>
    </source>
</evidence>
<comment type="subcellular location">
    <subcellularLocation>
        <location evidence="1">Cell membrane</location>
        <topology evidence="1">Multi-pass membrane protein</topology>
    </subcellularLocation>
</comment>
<sequence length="260" mass="26937">MEAGPTAVVAAALTALAVALWSSHPVRSRVPLTRAALTGTPAAAPGTGPGPLVGGRGGPDRHGLLRLTGSTAIGLAVWAFVPGVWGLAAATAATAVAWRRSRSWEPASAKRRRLRVEAELPWVVDLLTAALRAGLGPAEALARVTEVSHPDVRQALQVPLARLRLGADPVAVWTELARHSGLGRLGVTLRRAAESGAPVVDALTRLAEDLRASRRAAVEVRVRRIEVQAALPLGVCLLPAFVLLAVVPLVAGSATQLLGR</sequence>
<dbReference type="Pfam" id="PF00482">
    <property type="entry name" value="T2SSF"/>
    <property type="match status" value="1"/>
</dbReference>
<dbReference type="PANTHER" id="PTHR35007:SF3">
    <property type="entry name" value="POSSIBLE CONSERVED ALANINE RICH MEMBRANE PROTEIN"/>
    <property type="match status" value="1"/>
</dbReference>
<evidence type="ECO:0000256" key="3">
    <source>
        <dbReference type="ARBA" id="ARBA00022692"/>
    </source>
</evidence>
<keyword evidence="3 6" id="KW-0812">Transmembrane</keyword>
<dbReference type="EMBL" id="CADCUH010000073">
    <property type="protein sequence ID" value="CAA9337091.1"/>
    <property type="molecule type" value="Genomic_DNA"/>
</dbReference>
<evidence type="ECO:0000256" key="2">
    <source>
        <dbReference type="ARBA" id="ARBA00022475"/>
    </source>
</evidence>
<dbReference type="PANTHER" id="PTHR35007">
    <property type="entry name" value="INTEGRAL MEMBRANE PROTEIN-RELATED"/>
    <property type="match status" value="1"/>
</dbReference>
<keyword evidence="2" id="KW-1003">Cell membrane</keyword>
<organism evidence="8">
    <name type="scientific">uncultured Nocardioidaceae bacterium</name>
    <dbReference type="NCBI Taxonomy" id="253824"/>
    <lineage>
        <taxon>Bacteria</taxon>
        <taxon>Bacillati</taxon>
        <taxon>Actinomycetota</taxon>
        <taxon>Actinomycetes</taxon>
        <taxon>Propionibacteriales</taxon>
        <taxon>Nocardioidaceae</taxon>
        <taxon>environmental samples</taxon>
    </lineage>
</organism>
<evidence type="ECO:0000256" key="6">
    <source>
        <dbReference type="SAM" id="Phobius"/>
    </source>
</evidence>
<keyword evidence="4 6" id="KW-1133">Transmembrane helix</keyword>
<protein>
    <recommendedName>
        <fullName evidence="7">Type II secretion system protein GspF domain-containing protein</fullName>
    </recommendedName>
</protein>
<keyword evidence="5 6" id="KW-0472">Membrane</keyword>
<reference evidence="8" key="1">
    <citation type="submission" date="2020-02" db="EMBL/GenBank/DDBJ databases">
        <authorList>
            <person name="Meier V. D."/>
        </authorList>
    </citation>
    <scope>NUCLEOTIDE SEQUENCE</scope>
    <source>
        <strain evidence="8">AVDCRST_MAG36</strain>
    </source>
</reference>
<proteinExistence type="predicted"/>
<feature type="domain" description="Type II secretion system protein GspF" evidence="7">
    <location>
        <begin position="125"/>
        <end position="244"/>
    </location>
</feature>
<gene>
    <name evidence="8" type="ORF">AVDCRST_MAG36-1220</name>
</gene>
<evidence type="ECO:0000256" key="4">
    <source>
        <dbReference type="ARBA" id="ARBA00022989"/>
    </source>
</evidence>
<evidence type="ECO:0000313" key="8">
    <source>
        <dbReference type="EMBL" id="CAA9337091.1"/>
    </source>
</evidence>
<dbReference type="AlphaFoldDB" id="A0A6J4LMX4"/>